<reference evidence="3" key="1">
    <citation type="submission" date="2020-01" db="EMBL/GenBank/DDBJ databases">
        <authorList>
            <person name="Meier V. D."/>
            <person name="Meier V D."/>
        </authorList>
    </citation>
    <scope>NUCLEOTIDE SEQUENCE</scope>
    <source>
        <strain evidence="3">HLG_WM_MAG_07</strain>
    </source>
</reference>
<dbReference type="Pfam" id="PF13180">
    <property type="entry name" value="PDZ_2"/>
    <property type="match status" value="1"/>
</dbReference>
<protein>
    <recommendedName>
        <fullName evidence="2">PDZ domain-containing protein</fullName>
    </recommendedName>
</protein>
<feature type="chain" id="PRO_5028296351" description="PDZ domain-containing protein" evidence="1">
    <location>
        <begin position="19"/>
        <end position="249"/>
    </location>
</feature>
<dbReference type="InterPro" id="IPR036034">
    <property type="entry name" value="PDZ_sf"/>
</dbReference>
<feature type="domain" description="PDZ" evidence="2">
    <location>
        <begin position="43"/>
        <end position="134"/>
    </location>
</feature>
<dbReference type="SUPFAM" id="SSF50156">
    <property type="entry name" value="PDZ domain-like"/>
    <property type="match status" value="1"/>
</dbReference>
<evidence type="ECO:0000313" key="3">
    <source>
        <dbReference type="EMBL" id="CAA6826714.1"/>
    </source>
</evidence>
<evidence type="ECO:0000256" key="1">
    <source>
        <dbReference type="SAM" id="SignalP"/>
    </source>
</evidence>
<sequence length="249" mass="27811">MRNLILFIAYITYSVAFATNAPQSPATDRQEEQLQTVNVAAYIGMKVDVLSEQLAAQIPDDITVGQGILVTGFGEVSPGKDAGLQENDIIISYNRKPLTHPTVFIKLVREDKPDNMVKLKIVRGGEVSNINVKLGSQEYPLTEKQMEYRQNMLGKGYDGLMVKQFDDDDFSAAIRYLAPDGIVRSHTFKGTYAKIKYDVANANYISVPGRQAIIEAVSERKRKNDGWFGKWIPFNDGNFSPDSFKTFGL</sequence>
<proteinExistence type="predicted"/>
<feature type="signal peptide" evidence="1">
    <location>
        <begin position="1"/>
        <end position="18"/>
    </location>
</feature>
<dbReference type="InterPro" id="IPR001478">
    <property type="entry name" value="PDZ"/>
</dbReference>
<keyword evidence="1" id="KW-0732">Signal</keyword>
<evidence type="ECO:0000259" key="2">
    <source>
        <dbReference type="Pfam" id="PF13180"/>
    </source>
</evidence>
<dbReference type="EMBL" id="CACVAY010000136">
    <property type="protein sequence ID" value="CAA6826714.1"/>
    <property type="molecule type" value="Genomic_DNA"/>
</dbReference>
<organism evidence="3">
    <name type="scientific">uncultured Thiotrichaceae bacterium</name>
    <dbReference type="NCBI Taxonomy" id="298394"/>
    <lineage>
        <taxon>Bacteria</taxon>
        <taxon>Pseudomonadati</taxon>
        <taxon>Pseudomonadota</taxon>
        <taxon>Gammaproteobacteria</taxon>
        <taxon>Thiotrichales</taxon>
        <taxon>Thiotrichaceae</taxon>
        <taxon>environmental samples</taxon>
    </lineage>
</organism>
<accession>A0A6S6U4T4</accession>
<gene>
    <name evidence="3" type="ORF">HELGO_WM24745</name>
</gene>
<dbReference type="AlphaFoldDB" id="A0A6S6U4T4"/>
<name>A0A6S6U4T4_9GAMM</name>
<dbReference type="Gene3D" id="2.30.42.10">
    <property type="match status" value="1"/>
</dbReference>